<gene>
    <name evidence="3" type="ORF">SAMN04488096_107173</name>
</gene>
<dbReference type="STRING" id="579105.SAMN04488096_107173"/>
<dbReference type="OrthoDB" id="1522859at2"/>
<evidence type="ECO:0000256" key="1">
    <source>
        <dbReference type="SAM" id="SignalP"/>
    </source>
</evidence>
<reference evidence="3 4" key="1">
    <citation type="submission" date="2016-11" db="EMBL/GenBank/DDBJ databases">
        <authorList>
            <person name="Jaros S."/>
            <person name="Januszkiewicz K."/>
            <person name="Wedrychowicz H."/>
        </authorList>
    </citation>
    <scope>NUCLEOTIDE SEQUENCE [LARGE SCALE GENOMIC DNA]</scope>
    <source>
        <strain evidence="3 4">DSM 21425</strain>
    </source>
</reference>
<sequence>MKKILFTFILLFTISFGFAQNASGNTVTSKEVPPVWPGCEEASSSSNCFNKKLAMHIQQNFKFPKDYTAEDKGTKVLVSFIVNKEGKVEITQVKGGRKSLQEEAKRNILAMPEMKPGHLNGKPRDIKYTVPFNF</sequence>
<dbReference type="Proteomes" id="UP000184225">
    <property type="component" value="Unassembled WGS sequence"/>
</dbReference>
<dbReference type="EMBL" id="FQYY01000007">
    <property type="protein sequence ID" value="SHJ05751.1"/>
    <property type="molecule type" value="Genomic_DNA"/>
</dbReference>
<feature type="domain" description="TonB C-terminal" evidence="2">
    <location>
        <begin position="60"/>
        <end position="134"/>
    </location>
</feature>
<dbReference type="SUPFAM" id="SSF74653">
    <property type="entry name" value="TolA/TonB C-terminal domain"/>
    <property type="match status" value="1"/>
</dbReference>
<name>A0A1M6G705_9FLAO</name>
<dbReference type="InterPro" id="IPR037682">
    <property type="entry name" value="TonB_C"/>
</dbReference>
<dbReference type="GO" id="GO:0055085">
    <property type="term" value="P:transmembrane transport"/>
    <property type="evidence" value="ECO:0007669"/>
    <property type="project" value="InterPro"/>
</dbReference>
<accession>A0A1M6G705</accession>
<dbReference type="AlphaFoldDB" id="A0A1M6G705"/>
<proteinExistence type="predicted"/>
<dbReference type="Gene3D" id="3.30.1150.10">
    <property type="match status" value="1"/>
</dbReference>
<keyword evidence="4" id="KW-1185">Reference proteome</keyword>
<keyword evidence="1" id="KW-0732">Signal</keyword>
<dbReference type="Pfam" id="PF03544">
    <property type="entry name" value="TonB_C"/>
    <property type="match status" value="1"/>
</dbReference>
<feature type="signal peptide" evidence="1">
    <location>
        <begin position="1"/>
        <end position="19"/>
    </location>
</feature>
<organism evidence="3 4">
    <name type="scientific">Mesonia phycicola</name>
    <dbReference type="NCBI Taxonomy" id="579105"/>
    <lineage>
        <taxon>Bacteria</taxon>
        <taxon>Pseudomonadati</taxon>
        <taxon>Bacteroidota</taxon>
        <taxon>Flavobacteriia</taxon>
        <taxon>Flavobacteriales</taxon>
        <taxon>Flavobacteriaceae</taxon>
        <taxon>Mesonia</taxon>
    </lineage>
</organism>
<evidence type="ECO:0000313" key="4">
    <source>
        <dbReference type="Proteomes" id="UP000184225"/>
    </source>
</evidence>
<evidence type="ECO:0000259" key="2">
    <source>
        <dbReference type="Pfam" id="PF03544"/>
    </source>
</evidence>
<feature type="chain" id="PRO_5012883973" evidence="1">
    <location>
        <begin position="20"/>
        <end position="134"/>
    </location>
</feature>
<dbReference type="RefSeq" id="WP_073152233.1">
    <property type="nucleotide sequence ID" value="NZ_FQYY01000007.1"/>
</dbReference>
<protein>
    <submittedName>
        <fullName evidence="3">TonB protein C-terminal</fullName>
    </submittedName>
</protein>
<evidence type="ECO:0000313" key="3">
    <source>
        <dbReference type="EMBL" id="SHJ05751.1"/>
    </source>
</evidence>